<protein>
    <submittedName>
        <fullName evidence="2">Uncharacterized protein</fullName>
    </submittedName>
</protein>
<dbReference type="Proteomes" id="UP000619244">
    <property type="component" value="Unassembled WGS sequence"/>
</dbReference>
<evidence type="ECO:0000256" key="1">
    <source>
        <dbReference type="SAM" id="MobiDB-lite"/>
    </source>
</evidence>
<dbReference type="AlphaFoldDB" id="A0A918KMS2"/>
<keyword evidence="3" id="KW-1185">Reference proteome</keyword>
<evidence type="ECO:0000313" key="3">
    <source>
        <dbReference type="Proteomes" id="UP000619244"/>
    </source>
</evidence>
<reference evidence="2" key="1">
    <citation type="journal article" date="2014" name="Int. J. Syst. Evol. Microbiol.">
        <title>Complete genome sequence of Corynebacterium casei LMG S-19264T (=DSM 44701T), isolated from a smear-ripened cheese.</title>
        <authorList>
            <consortium name="US DOE Joint Genome Institute (JGI-PGF)"/>
            <person name="Walter F."/>
            <person name="Albersmeier A."/>
            <person name="Kalinowski J."/>
            <person name="Ruckert C."/>
        </authorList>
    </citation>
    <scope>NUCLEOTIDE SEQUENCE</scope>
    <source>
        <strain evidence="2">JCM 4790</strain>
    </source>
</reference>
<dbReference type="EMBL" id="BMVU01000008">
    <property type="protein sequence ID" value="GGX69535.1"/>
    <property type="molecule type" value="Genomic_DNA"/>
</dbReference>
<organism evidence="2 3">
    <name type="scientific">Streptomyces minutiscleroticus</name>
    <dbReference type="NCBI Taxonomy" id="68238"/>
    <lineage>
        <taxon>Bacteria</taxon>
        <taxon>Bacillati</taxon>
        <taxon>Actinomycetota</taxon>
        <taxon>Actinomycetes</taxon>
        <taxon>Kitasatosporales</taxon>
        <taxon>Streptomycetaceae</taxon>
        <taxon>Streptomyces</taxon>
    </lineage>
</organism>
<evidence type="ECO:0000313" key="2">
    <source>
        <dbReference type="EMBL" id="GGX69535.1"/>
    </source>
</evidence>
<gene>
    <name evidence="2" type="ORF">GCM10010358_25040</name>
</gene>
<reference evidence="2" key="2">
    <citation type="submission" date="2020-09" db="EMBL/GenBank/DDBJ databases">
        <authorList>
            <person name="Sun Q."/>
            <person name="Ohkuma M."/>
        </authorList>
    </citation>
    <scope>NUCLEOTIDE SEQUENCE</scope>
    <source>
        <strain evidence="2">JCM 4790</strain>
    </source>
</reference>
<sequence>MESGVGLAVGTAVPPVTPDLSGGGGERGGTAEFGEAGLSGDASGVAAAGDQGLGGVLDAEAGPLQQ</sequence>
<feature type="compositionally biased region" description="Low complexity" evidence="1">
    <location>
        <begin position="30"/>
        <end position="50"/>
    </location>
</feature>
<accession>A0A918KMS2</accession>
<name>A0A918KMS2_9ACTN</name>
<comment type="caution">
    <text evidence="2">The sequence shown here is derived from an EMBL/GenBank/DDBJ whole genome shotgun (WGS) entry which is preliminary data.</text>
</comment>
<feature type="region of interest" description="Disordered" evidence="1">
    <location>
        <begin position="1"/>
        <end position="66"/>
    </location>
</feature>
<proteinExistence type="predicted"/>